<dbReference type="PRINTS" id="PR02008">
    <property type="entry name" value="RCMTFAMILY"/>
</dbReference>
<dbReference type="InterPro" id="IPR029063">
    <property type="entry name" value="SAM-dependent_MTases_sf"/>
</dbReference>
<organism evidence="8 9">
    <name type="scientific">Lactobacillus intestinalis DSM 6629</name>
    <dbReference type="NCBI Taxonomy" id="1423761"/>
    <lineage>
        <taxon>Bacteria</taxon>
        <taxon>Bacillati</taxon>
        <taxon>Bacillota</taxon>
        <taxon>Bacilli</taxon>
        <taxon>Lactobacillales</taxon>
        <taxon>Lactobacillaceae</taxon>
        <taxon>Lactobacillus</taxon>
    </lineage>
</organism>
<name>A0ABR5PQH5_9LACO</name>
<feature type="active site" description="Nucleophile" evidence="6">
    <location>
        <position position="225"/>
    </location>
</feature>
<dbReference type="PANTHER" id="PTHR22807">
    <property type="entry name" value="NOP2 YEAST -RELATED NOL1/NOP2/FMU SUN DOMAIN-CONTAINING"/>
    <property type="match status" value="1"/>
</dbReference>
<dbReference type="PROSITE" id="PS51686">
    <property type="entry name" value="SAM_MT_RSMB_NOP"/>
    <property type="match status" value="1"/>
</dbReference>
<evidence type="ECO:0000256" key="6">
    <source>
        <dbReference type="PROSITE-ProRule" id="PRU01023"/>
    </source>
</evidence>
<dbReference type="Pfam" id="PF17126">
    <property type="entry name" value="RsmF_methylt_CI"/>
    <property type="match status" value="1"/>
</dbReference>
<evidence type="ECO:0000313" key="8">
    <source>
        <dbReference type="EMBL" id="KRM32077.1"/>
    </source>
</evidence>
<dbReference type="RefSeq" id="WP_057811113.1">
    <property type="nucleotide sequence ID" value="NZ_AZGN01000048.1"/>
</dbReference>
<dbReference type="Gene3D" id="3.30.70.1170">
    <property type="entry name" value="Sun protein, domain 3"/>
    <property type="match status" value="1"/>
</dbReference>
<dbReference type="InterPro" id="IPR031341">
    <property type="entry name" value="Methyltr_RsmF_N"/>
</dbReference>
<feature type="binding site" evidence="6">
    <location>
        <position position="127"/>
    </location>
    <ligand>
        <name>S-adenosyl-L-methionine</name>
        <dbReference type="ChEBI" id="CHEBI:59789"/>
    </ligand>
</feature>
<dbReference type="InterPro" id="IPR031340">
    <property type="entry name" value="RsmF_methylt_CI"/>
</dbReference>
<evidence type="ECO:0000256" key="4">
    <source>
        <dbReference type="ARBA" id="ARBA00022691"/>
    </source>
</evidence>
<dbReference type="SUPFAM" id="SSF53335">
    <property type="entry name" value="S-adenosyl-L-methionine-dependent methyltransferases"/>
    <property type="match status" value="1"/>
</dbReference>
<evidence type="ECO:0000256" key="2">
    <source>
        <dbReference type="ARBA" id="ARBA00022603"/>
    </source>
</evidence>
<proteinExistence type="inferred from homology"/>
<gene>
    <name evidence="8" type="ORF">FC44_GL000095</name>
</gene>
<dbReference type="Proteomes" id="UP000051735">
    <property type="component" value="Unassembled WGS sequence"/>
</dbReference>
<evidence type="ECO:0000259" key="7">
    <source>
        <dbReference type="PROSITE" id="PS51686"/>
    </source>
</evidence>
<accession>A0ABR5PQH5</accession>
<keyword evidence="2 6" id="KW-0489">Methyltransferase</keyword>
<dbReference type="InterPro" id="IPR023267">
    <property type="entry name" value="RCMT"/>
</dbReference>
<reference evidence="8 9" key="1">
    <citation type="journal article" date="2015" name="Genome Announc.">
        <title>Expanding the biotechnology potential of lactobacilli through comparative genomics of 213 strains and associated genera.</title>
        <authorList>
            <person name="Sun Z."/>
            <person name="Harris H.M."/>
            <person name="McCann A."/>
            <person name="Guo C."/>
            <person name="Argimon S."/>
            <person name="Zhang W."/>
            <person name="Yang X."/>
            <person name="Jeffery I.B."/>
            <person name="Cooney J.C."/>
            <person name="Kagawa T.F."/>
            <person name="Liu W."/>
            <person name="Song Y."/>
            <person name="Salvetti E."/>
            <person name="Wrobel A."/>
            <person name="Rasinkangas P."/>
            <person name="Parkhill J."/>
            <person name="Rea M.C."/>
            <person name="O'Sullivan O."/>
            <person name="Ritari J."/>
            <person name="Douillard F.P."/>
            <person name="Paul Ross R."/>
            <person name="Yang R."/>
            <person name="Briner A.E."/>
            <person name="Felis G.E."/>
            <person name="de Vos W.M."/>
            <person name="Barrangou R."/>
            <person name="Klaenhammer T.R."/>
            <person name="Caufield P.W."/>
            <person name="Cui Y."/>
            <person name="Zhang H."/>
            <person name="O'Toole P.W."/>
        </authorList>
    </citation>
    <scope>NUCLEOTIDE SEQUENCE [LARGE SCALE GENOMIC DNA]</scope>
    <source>
        <strain evidence="8 9">DSM 6629</strain>
    </source>
</reference>
<dbReference type="InterPro" id="IPR001678">
    <property type="entry name" value="MeTrfase_RsmB-F_NOP2_dom"/>
</dbReference>
<keyword evidence="3 6" id="KW-0808">Transferase</keyword>
<feature type="binding site" evidence="6">
    <location>
        <begin position="103"/>
        <end position="109"/>
    </location>
    <ligand>
        <name>S-adenosyl-L-methionine</name>
        <dbReference type="ChEBI" id="CHEBI:59789"/>
    </ligand>
</feature>
<feature type="binding site" evidence="6">
    <location>
        <position position="172"/>
    </location>
    <ligand>
        <name>S-adenosyl-L-methionine</name>
        <dbReference type="ChEBI" id="CHEBI:59789"/>
    </ligand>
</feature>
<comment type="similarity">
    <text evidence="6">Belongs to the class I-like SAM-binding methyltransferase superfamily. RsmB/NOP family.</text>
</comment>
<keyword evidence="1" id="KW-0963">Cytoplasm</keyword>
<evidence type="ECO:0000256" key="5">
    <source>
        <dbReference type="ARBA" id="ARBA00022884"/>
    </source>
</evidence>
<dbReference type="GeneID" id="75116598"/>
<sequence>MLNLPVEFKEKYQRLLGDSQAKAFFDALNKENKKAFRINTLKPNQVSYDLSKKVPEISNAYYGEVNGQDPEWVSGTVYSQDPSAMFPAFIANVKEGDHVLDLCAAPGGKSTALAEKLNGSGVLVANEISSGRAKALRENIERWGVKNAVITNESPANLSPHFTQYFDEILVDAPCSGEGMFRKNPEAIKYWSQDYVLTCQERQKEILTEAVKMLKPNGQLIYSTCTFSPEEDEEIVSWLVETYNMKIVPIELASDKISHGKNEWGSVSGLDHTLRFWPQDGLGEGQFAAILQMPDGKIAKVKKQKIKKGDRSTRRLTKNDQKLVEKVLDKFNLNFDWTAAVVRNDHVFLPAIDKDLKGLKIVNNGLELGIMKKNRFEPSHQLVEVLGELPQEDVIDLENQDNYLSYLHGETVRVDSKKLKGFVLVSFKGLIFSFGKAANGTLKNFYPKGLRILKK</sequence>
<dbReference type="Pfam" id="PF13636">
    <property type="entry name" value="Methyltranf_PUA"/>
    <property type="match status" value="1"/>
</dbReference>
<evidence type="ECO:0000256" key="1">
    <source>
        <dbReference type="ARBA" id="ARBA00022490"/>
    </source>
</evidence>
<dbReference type="PANTHER" id="PTHR22807:SF30">
    <property type="entry name" value="28S RRNA (CYTOSINE(4447)-C(5))-METHYLTRANSFERASE-RELATED"/>
    <property type="match status" value="1"/>
</dbReference>
<dbReference type="CDD" id="cd21147">
    <property type="entry name" value="RsmF_methylt_CTD1"/>
    <property type="match status" value="1"/>
</dbReference>
<dbReference type="EMBL" id="AZGN01000048">
    <property type="protein sequence ID" value="KRM32077.1"/>
    <property type="molecule type" value="Genomic_DNA"/>
</dbReference>
<dbReference type="Pfam" id="PF01189">
    <property type="entry name" value="Methyltr_RsmB-F"/>
    <property type="match status" value="1"/>
</dbReference>
<comment type="caution">
    <text evidence="6">Lacks conserved residue(s) required for the propagation of feature annotation.</text>
</comment>
<comment type="caution">
    <text evidence="8">The sequence shown here is derived from an EMBL/GenBank/DDBJ whole genome shotgun (WGS) entry which is preliminary data.</text>
</comment>
<dbReference type="CDD" id="cd02440">
    <property type="entry name" value="AdoMet_MTases"/>
    <property type="match status" value="1"/>
</dbReference>
<evidence type="ECO:0000313" key="9">
    <source>
        <dbReference type="Proteomes" id="UP000051735"/>
    </source>
</evidence>
<keyword evidence="5 6" id="KW-0694">RNA-binding</keyword>
<dbReference type="Pfam" id="PF17125">
    <property type="entry name" value="Methyltr_RsmF_N"/>
    <property type="match status" value="1"/>
</dbReference>
<dbReference type="Gene3D" id="3.40.50.150">
    <property type="entry name" value="Vaccinia Virus protein VP39"/>
    <property type="match status" value="1"/>
</dbReference>
<keyword evidence="9" id="KW-1185">Reference proteome</keyword>
<dbReference type="InterPro" id="IPR049560">
    <property type="entry name" value="MeTrfase_RsmB-F_NOP2_cat"/>
</dbReference>
<dbReference type="Gene3D" id="2.30.130.60">
    <property type="match status" value="1"/>
</dbReference>
<feature type="domain" description="SAM-dependent MTase RsmB/NOP-type" evidence="7">
    <location>
        <begin position="1"/>
        <end position="294"/>
    </location>
</feature>
<evidence type="ECO:0000256" key="3">
    <source>
        <dbReference type="ARBA" id="ARBA00022679"/>
    </source>
</evidence>
<keyword evidence="4 6" id="KW-0949">S-adenosyl-L-methionine</keyword>
<dbReference type="InterPro" id="IPR027391">
    <property type="entry name" value="Nol1_Nop2_Fmu_2"/>
</dbReference>
<protein>
    <submittedName>
        <fullName evidence="8">tRNA and rRNA cytosine-C5-methylase</fullName>
    </submittedName>
</protein>